<dbReference type="Pfam" id="PF00593">
    <property type="entry name" value="TonB_dep_Rec_b-barrel"/>
    <property type="match status" value="1"/>
</dbReference>
<gene>
    <name evidence="15" type="ORF">GGR88_001934</name>
</gene>
<keyword evidence="8 10" id="KW-0472">Membrane</keyword>
<keyword evidence="7 11" id="KW-0798">TonB box</keyword>
<dbReference type="CDD" id="cd01347">
    <property type="entry name" value="ligand_gated_channel"/>
    <property type="match status" value="1"/>
</dbReference>
<evidence type="ECO:0000256" key="9">
    <source>
        <dbReference type="ARBA" id="ARBA00023237"/>
    </source>
</evidence>
<comment type="subcellular location">
    <subcellularLocation>
        <location evidence="1 10">Cell outer membrane</location>
        <topology evidence="1 10">Multi-pass membrane protein</topology>
    </subcellularLocation>
</comment>
<evidence type="ECO:0000256" key="11">
    <source>
        <dbReference type="RuleBase" id="RU003357"/>
    </source>
</evidence>
<sequence length="620" mass="65813">MKLTCLLAAAGAAAAPAWAQDLDPATDIIVTASGVAQDADTTGQAVTVIDRETIERRQTIAISDLLSTTPGVTVTRNGGLGTLTSVRLRGAEGDQTLVLIDGVRVNDPSSTGGGFDFANLLSSSVERIEVLRGPNSVPWGSQAIGGVVNIMTRRPTAGLQARGTVEYGDMDTLFTSAGVSGGAGIVSGSLTGGYLRTDGISAFDGGAERDGYRQYGASGRAEVAFAPGIRLDLRGYWADSRTDLDGFPAPAFAFADTREYSTAEELYGYAGLSLDTADARFRNTVAVQIADINRDNFDRDVPGSEPLFLARGRSERYTYKGDIRPAGPVRMVVGAEHEEQRFFDGADRFSRGVTSAWGELIVTPVAALTVTGAVRHDDDEAFGGNTTLAANAAYLLPTGTTLRASYAEGFKAPTLFQLFAPFYGTASLRPETAESWDAGIEQRLAGDRLVATATYFRRDTRNQIDFDLLTFTYANIAGTRAEGLEIGLVLRPTDRFTVAGAYSFIDAENRSAGFVGNDLARRPRQAVSLSADYRVPPGGALAGLSVGGTVQVVGDSFDNAANTVRLDGYALVSVRAELPVADNLSIYGRLENAFDERYQQVSGYGTIRRAAFGGLRVTFD</sequence>
<evidence type="ECO:0000256" key="2">
    <source>
        <dbReference type="ARBA" id="ARBA00022448"/>
    </source>
</evidence>
<evidence type="ECO:0000256" key="12">
    <source>
        <dbReference type="SAM" id="SignalP"/>
    </source>
</evidence>
<dbReference type="SUPFAM" id="SSF56935">
    <property type="entry name" value="Porins"/>
    <property type="match status" value="1"/>
</dbReference>
<dbReference type="Gene3D" id="2.170.130.10">
    <property type="entry name" value="TonB-dependent receptor, plug domain"/>
    <property type="match status" value="1"/>
</dbReference>
<evidence type="ECO:0000256" key="8">
    <source>
        <dbReference type="ARBA" id="ARBA00023136"/>
    </source>
</evidence>
<feature type="chain" id="PRO_5046796448" evidence="12">
    <location>
        <begin position="20"/>
        <end position="620"/>
    </location>
</feature>
<evidence type="ECO:0000256" key="1">
    <source>
        <dbReference type="ARBA" id="ARBA00004571"/>
    </source>
</evidence>
<keyword evidence="16" id="KW-1185">Reference proteome</keyword>
<evidence type="ECO:0000256" key="4">
    <source>
        <dbReference type="ARBA" id="ARBA00022692"/>
    </source>
</evidence>
<evidence type="ECO:0000259" key="13">
    <source>
        <dbReference type="Pfam" id="PF00593"/>
    </source>
</evidence>
<keyword evidence="6" id="KW-0406">Ion transport</keyword>
<comment type="similarity">
    <text evidence="10 11">Belongs to the TonB-dependent receptor family.</text>
</comment>
<dbReference type="PROSITE" id="PS52016">
    <property type="entry name" value="TONB_DEPENDENT_REC_3"/>
    <property type="match status" value="1"/>
</dbReference>
<keyword evidence="4 10" id="KW-0812">Transmembrane</keyword>
<dbReference type="InterPro" id="IPR039426">
    <property type="entry name" value="TonB-dep_rcpt-like"/>
</dbReference>
<dbReference type="RefSeq" id="WP_342449771.1">
    <property type="nucleotide sequence ID" value="NZ_JAATJE010000002.1"/>
</dbReference>
<dbReference type="EMBL" id="JAATJE010000002">
    <property type="protein sequence ID" value="NJC34420.1"/>
    <property type="molecule type" value="Genomic_DNA"/>
</dbReference>
<dbReference type="PANTHER" id="PTHR30069">
    <property type="entry name" value="TONB-DEPENDENT OUTER MEMBRANE RECEPTOR"/>
    <property type="match status" value="1"/>
</dbReference>
<evidence type="ECO:0000256" key="5">
    <source>
        <dbReference type="ARBA" id="ARBA00022729"/>
    </source>
</evidence>
<dbReference type="InterPro" id="IPR037066">
    <property type="entry name" value="Plug_dom_sf"/>
</dbReference>
<dbReference type="PANTHER" id="PTHR30069:SF53">
    <property type="entry name" value="COLICIN I RECEPTOR-RELATED"/>
    <property type="match status" value="1"/>
</dbReference>
<keyword evidence="5 12" id="KW-0732">Signal</keyword>
<dbReference type="Gene3D" id="2.40.170.20">
    <property type="entry name" value="TonB-dependent receptor, beta-barrel domain"/>
    <property type="match status" value="1"/>
</dbReference>
<proteinExistence type="inferred from homology"/>
<feature type="domain" description="TonB-dependent receptor-like beta-barrel" evidence="13">
    <location>
        <begin position="184"/>
        <end position="592"/>
    </location>
</feature>
<evidence type="ECO:0000256" key="10">
    <source>
        <dbReference type="PROSITE-ProRule" id="PRU01360"/>
    </source>
</evidence>
<dbReference type="InterPro" id="IPR036942">
    <property type="entry name" value="Beta-barrel_TonB_sf"/>
</dbReference>
<organism evidence="15 16">
    <name type="scientific">Sphingomonas jejuensis</name>
    <dbReference type="NCBI Taxonomy" id="904715"/>
    <lineage>
        <taxon>Bacteria</taxon>
        <taxon>Pseudomonadati</taxon>
        <taxon>Pseudomonadota</taxon>
        <taxon>Alphaproteobacteria</taxon>
        <taxon>Sphingomonadales</taxon>
        <taxon>Sphingomonadaceae</taxon>
        <taxon>Sphingomonas</taxon>
    </lineage>
</organism>
<evidence type="ECO:0000256" key="6">
    <source>
        <dbReference type="ARBA" id="ARBA00023065"/>
    </source>
</evidence>
<evidence type="ECO:0000256" key="7">
    <source>
        <dbReference type="ARBA" id="ARBA00023077"/>
    </source>
</evidence>
<dbReference type="InterPro" id="IPR012910">
    <property type="entry name" value="Plug_dom"/>
</dbReference>
<keyword evidence="3 10" id="KW-1134">Transmembrane beta strand</keyword>
<protein>
    <submittedName>
        <fullName evidence="15">Vitamin B12 transporter</fullName>
    </submittedName>
</protein>
<dbReference type="InterPro" id="IPR000531">
    <property type="entry name" value="Beta-barrel_TonB"/>
</dbReference>
<reference evidence="15 16" key="1">
    <citation type="submission" date="2020-03" db="EMBL/GenBank/DDBJ databases">
        <title>Genomic Encyclopedia of Type Strains, Phase IV (KMG-IV): sequencing the most valuable type-strain genomes for metagenomic binning, comparative biology and taxonomic classification.</title>
        <authorList>
            <person name="Goeker M."/>
        </authorList>
    </citation>
    <scope>NUCLEOTIDE SEQUENCE [LARGE SCALE GENOMIC DNA]</scope>
    <source>
        <strain evidence="15 16">DSM 27651</strain>
    </source>
</reference>
<keyword evidence="9 10" id="KW-0998">Cell outer membrane</keyword>
<accession>A0ABX0XMC5</accession>
<evidence type="ECO:0000313" key="15">
    <source>
        <dbReference type="EMBL" id="NJC34420.1"/>
    </source>
</evidence>
<feature type="signal peptide" evidence="12">
    <location>
        <begin position="1"/>
        <end position="19"/>
    </location>
</feature>
<keyword evidence="2 10" id="KW-0813">Transport</keyword>
<evidence type="ECO:0000259" key="14">
    <source>
        <dbReference type="Pfam" id="PF07715"/>
    </source>
</evidence>
<dbReference type="Proteomes" id="UP000734218">
    <property type="component" value="Unassembled WGS sequence"/>
</dbReference>
<evidence type="ECO:0000256" key="3">
    <source>
        <dbReference type="ARBA" id="ARBA00022452"/>
    </source>
</evidence>
<evidence type="ECO:0000313" key="16">
    <source>
        <dbReference type="Proteomes" id="UP000734218"/>
    </source>
</evidence>
<name>A0ABX0XMC5_9SPHN</name>
<feature type="domain" description="TonB-dependent receptor plug" evidence="14">
    <location>
        <begin position="40"/>
        <end position="147"/>
    </location>
</feature>
<comment type="caution">
    <text evidence="15">The sequence shown here is derived from an EMBL/GenBank/DDBJ whole genome shotgun (WGS) entry which is preliminary data.</text>
</comment>
<dbReference type="Pfam" id="PF07715">
    <property type="entry name" value="Plug"/>
    <property type="match status" value="1"/>
</dbReference>